<dbReference type="EMBL" id="CP072133">
    <property type="protein sequence ID" value="QTH70912.1"/>
    <property type="molecule type" value="Genomic_DNA"/>
</dbReference>
<dbReference type="SUPFAM" id="SSF48013">
    <property type="entry name" value="NusB-like"/>
    <property type="match status" value="1"/>
</dbReference>
<dbReference type="AlphaFoldDB" id="A0A975DGY4"/>
<organism evidence="8 9">
    <name type="scientific">Pseudoalteromonas xiamenensis</name>
    <dbReference type="NCBI Taxonomy" id="882626"/>
    <lineage>
        <taxon>Bacteria</taxon>
        <taxon>Pseudomonadati</taxon>
        <taxon>Pseudomonadota</taxon>
        <taxon>Gammaproteobacteria</taxon>
        <taxon>Alteromonadales</taxon>
        <taxon>Pseudoalteromonadaceae</taxon>
        <taxon>Pseudoalteromonas</taxon>
    </lineage>
</organism>
<name>A0A975DGY4_9GAMM</name>
<keyword evidence="3 6" id="KW-0694">RNA-binding</keyword>
<accession>A0A975DGY4</accession>
<gene>
    <name evidence="6 8" type="primary">nusB</name>
    <name evidence="8" type="ORF">J5O05_13600</name>
</gene>
<proteinExistence type="inferred from homology"/>
<dbReference type="InterPro" id="IPR011605">
    <property type="entry name" value="NusB_fam"/>
</dbReference>
<sequence>MKPAARRKARVLALQAVYSWQLSGNPIADIEQQMLIENDVSKIDVEYFKDIARGVVVNQKQLDEAVSPHLSRPFDDLDMVERAILRLSAYELKFREDVPYKVAINEGIELAKMFGAEDSHKFVNGVLDKAVKLLRSKEFSAKQ</sequence>
<comment type="function">
    <text evidence="6">Involved in transcription antitermination. Required for transcription of ribosomal RNA (rRNA) genes. Binds specifically to the boxA antiterminator sequence of the ribosomal RNA (rrn) operons.</text>
</comment>
<comment type="similarity">
    <text evidence="1 6">Belongs to the NusB family.</text>
</comment>
<keyword evidence="9" id="KW-1185">Reference proteome</keyword>
<dbReference type="KEGG" id="pxi:J5O05_13600"/>
<keyword evidence="2 6" id="KW-0889">Transcription antitermination</keyword>
<dbReference type="GO" id="GO:0005829">
    <property type="term" value="C:cytosol"/>
    <property type="evidence" value="ECO:0007669"/>
    <property type="project" value="TreeGrafter"/>
</dbReference>
<dbReference type="HAMAP" id="MF_00073">
    <property type="entry name" value="NusB"/>
    <property type="match status" value="1"/>
</dbReference>
<protein>
    <recommendedName>
        <fullName evidence="6">Transcription antitermination protein NusB</fullName>
    </recommendedName>
    <alternativeName>
        <fullName evidence="6">Antitermination factor NusB</fullName>
    </alternativeName>
</protein>
<dbReference type="Pfam" id="PF01029">
    <property type="entry name" value="NusB"/>
    <property type="match status" value="1"/>
</dbReference>
<evidence type="ECO:0000256" key="3">
    <source>
        <dbReference type="ARBA" id="ARBA00022884"/>
    </source>
</evidence>
<evidence type="ECO:0000256" key="2">
    <source>
        <dbReference type="ARBA" id="ARBA00022814"/>
    </source>
</evidence>
<evidence type="ECO:0000313" key="9">
    <source>
        <dbReference type="Proteomes" id="UP000664904"/>
    </source>
</evidence>
<reference evidence="8" key="1">
    <citation type="submission" date="2021-03" db="EMBL/GenBank/DDBJ databases">
        <title>Complete Genome of Pseudoalteromonas xiamenensis STKMTI.2, a new potential marine bacterium producing anti-Vibrio compounds.</title>
        <authorList>
            <person name="Handayani D.P."/>
            <person name="Isnansetyo A."/>
            <person name="Istiqomah I."/>
            <person name="Jumina J."/>
        </authorList>
    </citation>
    <scope>NUCLEOTIDE SEQUENCE</scope>
    <source>
        <strain evidence="8">STKMTI.2</strain>
    </source>
</reference>
<dbReference type="GO" id="GO:0006353">
    <property type="term" value="P:DNA-templated transcription termination"/>
    <property type="evidence" value="ECO:0007669"/>
    <property type="project" value="UniProtKB-UniRule"/>
</dbReference>
<dbReference type="CDD" id="cd00619">
    <property type="entry name" value="Terminator_NusB"/>
    <property type="match status" value="1"/>
</dbReference>
<evidence type="ECO:0000256" key="6">
    <source>
        <dbReference type="HAMAP-Rule" id="MF_00073"/>
    </source>
</evidence>
<dbReference type="Gene3D" id="1.10.940.10">
    <property type="entry name" value="NusB-like"/>
    <property type="match status" value="1"/>
</dbReference>
<dbReference type="Proteomes" id="UP000664904">
    <property type="component" value="Chromosome"/>
</dbReference>
<dbReference type="InterPro" id="IPR006027">
    <property type="entry name" value="NusB_RsmB_TIM44"/>
</dbReference>
<dbReference type="FunFam" id="1.10.940.10:FF:000001">
    <property type="entry name" value="Transcription antitermination factor NusB"/>
    <property type="match status" value="1"/>
</dbReference>
<evidence type="ECO:0000259" key="7">
    <source>
        <dbReference type="Pfam" id="PF01029"/>
    </source>
</evidence>
<dbReference type="InterPro" id="IPR035926">
    <property type="entry name" value="NusB-like_sf"/>
</dbReference>
<keyword evidence="4 6" id="KW-0805">Transcription regulation</keyword>
<dbReference type="NCBIfam" id="TIGR01951">
    <property type="entry name" value="nusB"/>
    <property type="match status" value="1"/>
</dbReference>
<evidence type="ECO:0000256" key="4">
    <source>
        <dbReference type="ARBA" id="ARBA00023015"/>
    </source>
</evidence>
<keyword evidence="5 6" id="KW-0804">Transcription</keyword>
<dbReference type="PANTHER" id="PTHR11078">
    <property type="entry name" value="N UTILIZATION SUBSTANCE PROTEIN B-RELATED"/>
    <property type="match status" value="1"/>
</dbReference>
<feature type="domain" description="NusB/RsmB/TIM44" evidence="7">
    <location>
        <begin position="7"/>
        <end position="132"/>
    </location>
</feature>
<evidence type="ECO:0000313" key="8">
    <source>
        <dbReference type="EMBL" id="QTH70912.1"/>
    </source>
</evidence>
<evidence type="ECO:0000256" key="5">
    <source>
        <dbReference type="ARBA" id="ARBA00023163"/>
    </source>
</evidence>
<dbReference type="GO" id="GO:0003723">
    <property type="term" value="F:RNA binding"/>
    <property type="evidence" value="ECO:0007669"/>
    <property type="project" value="UniProtKB-UniRule"/>
</dbReference>
<evidence type="ECO:0000256" key="1">
    <source>
        <dbReference type="ARBA" id="ARBA00005952"/>
    </source>
</evidence>
<dbReference type="GO" id="GO:0031564">
    <property type="term" value="P:transcription antitermination"/>
    <property type="evidence" value="ECO:0007669"/>
    <property type="project" value="UniProtKB-KW"/>
</dbReference>
<dbReference type="PANTHER" id="PTHR11078:SF3">
    <property type="entry name" value="ANTITERMINATION NUSB DOMAIN-CONTAINING PROTEIN"/>
    <property type="match status" value="1"/>
</dbReference>
<dbReference type="RefSeq" id="WP_208842531.1">
    <property type="nucleotide sequence ID" value="NZ_CP072133.1"/>
</dbReference>